<accession>A0ABD0KVF4</accession>
<dbReference type="InterPro" id="IPR050300">
    <property type="entry name" value="GDXG_lipolytic_enzyme"/>
</dbReference>
<dbReference type="SUPFAM" id="SSF53474">
    <property type="entry name" value="alpha/beta-Hydrolases"/>
    <property type="match status" value="1"/>
</dbReference>
<evidence type="ECO:0000313" key="4">
    <source>
        <dbReference type="Proteomes" id="UP001519460"/>
    </source>
</evidence>
<dbReference type="Pfam" id="PF07859">
    <property type="entry name" value="Abhydrolase_3"/>
    <property type="match status" value="1"/>
</dbReference>
<comment type="caution">
    <text evidence="3">The sequence shown here is derived from an EMBL/GenBank/DDBJ whole genome shotgun (WGS) entry which is preliminary data.</text>
</comment>
<dbReference type="InterPro" id="IPR013094">
    <property type="entry name" value="AB_hydrolase_3"/>
</dbReference>
<dbReference type="EMBL" id="JACVVK020000123">
    <property type="protein sequence ID" value="KAK7490765.1"/>
    <property type="molecule type" value="Genomic_DNA"/>
</dbReference>
<dbReference type="Proteomes" id="UP001519460">
    <property type="component" value="Unassembled WGS sequence"/>
</dbReference>
<dbReference type="PANTHER" id="PTHR48081">
    <property type="entry name" value="AB HYDROLASE SUPERFAMILY PROTEIN C4A8.06C"/>
    <property type="match status" value="1"/>
</dbReference>
<keyword evidence="4" id="KW-1185">Reference proteome</keyword>
<organism evidence="3 4">
    <name type="scientific">Batillaria attramentaria</name>
    <dbReference type="NCBI Taxonomy" id="370345"/>
    <lineage>
        <taxon>Eukaryota</taxon>
        <taxon>Metazoa</taxon>
        <taxon>Spiralia</taxon>
        <taxon>Lophotrochozoa</taxon>
        <taxon>Mollusca</taxon>
        <taxon>Gastropoda</taxon>
        <taxon>Caenogastropoda</taxon>
        <taxon>Sorbeoconcha</taxon>
        <taxon>Cerithioidea</taxon>
        <taxon>Batillariidae</taxon>
        <taxon>Batillaria</taxon>
    </lineage>
</organism>
<gene>
    <name evidence="3" type="ORF">BaRGS_00017994</name>
</gene>
<evidence type="ECO:0000313" key="3">
    <source>
        <dbReference type="EMBL" id="KAK7490765.1"/>
    </source>
</evidence>
<feature type="domain" description="Alpha/beta hydrolase fold-3" evidence="2">
    <location>
        <begin position="96"/>
        <end position="216"/>
    </location>
</feature>
<dbReference type="Gene3D" id="3.40.50.1820">
    <property type="entry name" value="alpha/beta hydrolase"/>
    <property type="match status" value="1"/>
</dbReference>
<name>A0ABD0KVF4_9CAEN</name>
<protein>
    <recommendedName>
        <fullName evidence="2">Alpha/beta hydrolase fold-3 domain-containing protein</fullName>
    </recommendedName>
</protein>
<reference evidence="3 4" key="1">
    <citation type="journal article" date="2023" name="Sci. Data">
        <title>Genome assembly of the Korean intertidal mud-creeper Batillaria attramentaria.</title>
        <authorList>
            <person name="Patra A.K."/>
            <person name="Ho P.T."/>
            <person name="Jun S."/>
            <person name="Lee S.J."/>
            <person name="Kim Y."/>
            <person name="Won Y.J."/>
        </authorList>
    </citation>
    <scope>NUCLEOTIDE SEQUENCE [LARGE SCALE GENOMIC DNA]</scope>
    <source>
        <strain evidence="3">Wonlab-2016</strain>
    </source>
</reference>
<sequence>MSSLADWGEAGKKYTIHPATLSFFEKTKTLGLRGYEECSLEEFRASALRRTELFAGHADFTGSDIEYIVPCEGNEAGVAVSVYKPADVSRVPAIWIYFHGGGLVIGSRNFRARCIVVNVEYRLAPEHKAPAAFDDCRAVARWVLQNKTLIGGGAESQVGIGGDSAGGQLTACVSQDVKGLAFQILVYPVTDLSLTAPSYAEFYDTPGLNTKSMECFKGLPPALVIIAELDPLRDDGLAYAEKLKEAGVPTEFLLVRGAAHAFFHMHGHFKQITKEPYDRVVEFLNRFQKD</sequence>
<dbReference type="InterPro" id="IPR029058">
    <property type="entry name" value="AB_hydrolase_fold"/>
</dbReference>
<evidence type="ECO:0000259" key="2">
    <source>
        <dbReference type="Pfam" id="PF07859"/>
    </source>
</evidence>
<proteinExistence type="predicted"/>
<evidence type="ECO:0000256" key="1">
    <source>
        <dbReference type="ARBA" id="ARBA00022801"/>
    </source>
</evidence>
<dbReference type="PANTHER" id="PTHR48081:SF8">
    <property type="entry name" value="ALPHA_BETA HYDROLASE FOLD-3 DOMAIN-CONTAINING PROTEIN-RELATED"/>
    <property type="match status" value="1"/>
</dbReference>
<dbReference type="GO" id="GO:0016787">
    <property type="term" value="F:hydrolase activity"/>
    <property type="evidence" value="ECO:0007669"/>
    <property type="project" value="UniProtKB-KW"/>
</dbReference>
<keyword evidence="1" id="KW-0378">Hydrolase</keyword>
<dbReference type="AlphaFoldDB" id="A0ABD0KVF4"/>